<dbReference type="PANTHER" id="PTHR11441">
    <property type="entry name" value="THYMIDINE KINASE"/>
    <property type="match status" value="1"/>
</dbReference>
<evidence type="ECO:0000256" key="5">
    <source>
        <dbReference type="ARBA" id="ARBA00022679"/>
    </source>
</evidence>
<dbReference type="PANTHER" id="PTHR11441:SF0">
    <property type="entry name" value="THYMIDINE KINASE, CYTOSOLIC"/>
    <property type="match status" value="1"/>
</dbReference>
<dbReference type="GO" id="GO:0005524">
    <property type="term" value="F:ATP binding"/>
    <property type="evidence" value="ECO:0007669"/>
    <property type="project" value="UniProtKB-UniRule"/>
</dbReference>
<comment type="caution">
    <text evidence="14">The sequence shown here is derived from an EMBL/GenBank/DDBJ whole genome shotgun (WGS) entry which is preliminary data.</text>
</comment>
<evidence type="ECO:0000256" key="1">
    <source>
        <dbReference type="ARBA" id="ARBA00007587"/>
    </source>
</evidence>
<dbReference type="Proteomes" id="UP000030130">
    <property type="component" value="Unassembled WGS sequence"/>
</dbReference>
<keyword evidence="17" id="KW-1185">Reference proteome</keyword>
<proteinExistence type="inferred from homology"/>
<feature type="binding site" evidence="9">
    <location>
        <position position="152"/>
    </location>
    <ligand>
        <name>Zn(2+)</name>
        <dbReference type="ChEBI" id="CHEBI:29105"/>
    </ligand>
</feature>
<feature type="binding site" evidence="9">
    <location>
        <position position="187"/>
    </location>
    <ligand>
        <name>Zn(2+)</name>
        <dbReference type="ChEBI" id="CHEBI:29105"/>
    </ligand>
</feature>
<comment type="subcellular location">
    <subcellularLocation>
        <location evidence="9">Cytoplasm</location>
    </subcellularLocation>
</comment>
<dbReference type="STRING" id="111105.HR09_07600"/>
<organism evidence="14 16">
    <name type="scientific">Porphyromonas gulae</name>
    <dbReference type="NCBI Taxonomy" id="111105"/>
    <lineage>
        <taxon>Bacteria</taxon>
        <taxon>Pseudomonadati</taxon>
        <taxon>Bacteroidota</taxon>
        <taxon>Bacteroidia</taxon>
        <taxon>Bacteroidales</taxon>
        <taxon>Porphyromonadaceae</taxon>
        <taxon>Porphyromonas</taxon>
    </lineage>
</organism>
<feature type="binding site" evidence="9">
    <location>
        <begin position="23"/>
        <end position="30"/>
    </location>
    <ligand>
        <name>ATP</name>
        <dbReference type="ChEBI" id="CHEBI:30616"/>
    </ligand>
</feature>
<dbReference type="GO" id="GO:0071897">
    <property type="term" value="P:DNA biosynthetic process"/>
    <property type="evidence" value="ECO:0007669"/>
    <property type="project" value="UniProtKB-KW"/>
</dbReference>
<name>A0A0A2F969_9PORP</name>
<evidence type="ECO:0000256" key="9">
    <source>
        <dbReference type="HAMAP-Rule" id="MF_00124"/>
    </source>
</evidence>
<evidence type="ECO:0000313" key="16">
    <source>
        <dbReference type="Proteomes" id="UP000030130"/>
    </source>
</evidence>
<dbReference type="OrthoDB" id="9781579at2"/>
<feature type="binding site" evidence="9">
    <location>
        <position position="184"/>
    </location>
    <ligand>
        <name>Zn(2+)</name>
        <dbReference type="ChEBI" id="CHEBI:29105"/>
    </ligand>
</feature>
<dbReference type="PATRIC" id="fig|111105.18.peg.141"/>
<feature type="binding site" evidence="11">
    <location>
        <begin position="172"/>
        <end position="175"/>
    </location>
    <ligand>
        <name>substrate</name>
    </ligand>
</feature>
<evidence type="ECO:0000256" key="12">
    <source>
        <dbReference type="RuleBase" id="RU000544"/>
    </source>
</evidence>
<keyword evidence="8 9" id="KW-0067">ATP-binding</keyword>
<feature type="active site" description="Proton acceptor" evidence="9 10">
    <location>
        <position position="96"/>
    </location>
</feature>
<evidence type="ECO:0000313" key="15">
    <source>
        <dbReference type="EMBL" id="KGN87136.1"/>
    </source>
</evidence>
<dbReference type="SUPFAM" id="SSF57716">
    <property type="entry name" value="Glucocorticoid receptor-like (DNA-binding domain)"/>
    <property type="match status" value="1"/>
</dbReference>
<accession>A0A0A2F969</accession>
<dbReference type="EMBL" id="JRAI01000063">
    <property type="protein sequence ID" value="KGN84944.1"/>
    <property type="molecule type" value="Genomic_DNA"/>
</dbReference>
<dbReference type="GO" id="GO:0046104">
    <property type="term" value="P:thymidine metabolic process"/>
    <property type="evidence" value="ECO:0007669"/>
    <property type="project" value="TreeGrafter"/>
</dbReference>
<comment type="catalytic activity">
    <reaction evidence="9 12">
        <text>thymidine + ATP = dTMP + ADP + H(+)</text>
        <dbReference type="Rhea" id="RHEA:19129"/>
        <dbReference type="ChEBI" id="CHEBI:15378"/>
        <dbReference type="ChEBI" id="CHEBI:17748"/>
        <dbReference type="ChEBI" id="CHEBI:30616"/>
        <dbReference type="ChEBI" id="CHEBI:63528"/>
        <dbReference type="ChEBI" id="CHEBI:456216"/>
        <dbReference type="EC" id="2.7.1.21"/>
    </reaction>
</comment>
<dbReference type="EMBL" id="JRAK01000091">
    <property type="protein sequence ID" value="KGN87136.1"/>
    <property type="molecule type" value="Genomic_DNA"/>
</dbReference>
<evidence type="ECO:0000313" key="14">
    <source>
        <dbReference type="EMBL" id="KGN84944.1"/>
    </source>
</evidence>
<dbReference type="EC" id="2.7.1.21" evidence="2 9"/>
<evidence type="ECO:0000256" key="13">
    <source>
        <dbReference type="RuleBase" id="RU004165"/>
    </source>
</evidence>
<dbReference type="Proteomes" id="UP000030146">
    <property type="component" value="Unassembled WGS sequence"/>
</dbReference>
<feature type="binding site" evidence="11">
    <location>
        <position position="180"/>
    </location>
    <ligand>
        <name>substrate</name>
    </ligand>
</feature>
<feature type="binding site" evidence="9">
    <location>
        <begin position="95"/>
        <end position="98"/>
    </location>
    <ligand>
        <name>ATP</name>
        <dbReference type="ChEBI" id="CHEBI:30616"/>
    </ligand>
</feature>
<evidence type="ECO:0000256" key="6">
    <source>
        <dbReference type="ARBA" id="ARBA00022741"/>
    </source>
</evidence>
<dbReference type="RefSeq" id="WP_018964584.1">
    <property type="nucleotide sequence ID" value="NZ_JASBZW010000007.1"/>
</dbReference>
<evidence type="ECO:0000256" key="7">
    <source>
        <dbReference type="ARBA" id="ARBA00022777"/>
    </source>
</evidence>
<dbReference type="GO" id="GO:0005829">
    <property type="term" value="C:cytosol"/>
    <property type="evidence" value="ECO:0007669"/>
    <property type="project" value="TreeGrafter"/>
</dbReference>
<sequence length="204" mass="22858">MDYEIENNHADNIRRGSIEVICGSMFSGKTEELLRRLRRAKIARQTVEIFKPTIDMRYDETDVVSHDRNAIASTPVDNSANILLLSSQVDVVGIDEAQFFDEGLVEVAQRLADQGVRVVIAGLDMDFRRQPFGPMPGLCAIADSVTKVHAVCVECGRLASYSFRRVQGDQQVMLGELNEYSPLCRTCYRKCSSLPQTEEIHSTI</sequence>
<dbReference type="NCBIfam" id="NF003296">
    <property type="entry name" value="PRK04296.1-1"/>
    <property type="match status" value="1"/>
</dbReference>
<reference evidence="15 17" key="2">
    <citation type="submission" date="2014-08" db="EMBL/GenBank/DDBJ databases">
        <title>Porphyromonas gulae strain:COT-052_OH3439 Genome sequencing.</title>
        <authorList>
            <person name="Wallis C."/>
            <person name="Deusch O."/>
            <person name="O'Flynn C."/>
            <person name="Davis I."/>
            <person name="Jospin G."/>
            <person name="Darling A.E."/>
            <person name="Coil D.A."/>
            <person name="Alexiev A."/>
            <person name="Horsfall A."/>
            <person name="Kirkwood N."/>
            <person name="Harris S."/>
            <person name="Eisen J.A."/>
        </authorList>
    </citation>
    <scope>NUCLEOTIDE SEQUENCE [LARGE SCALE GENOMIC DNA]</scope>
    <source>
        <strain evidence="17">COT-052 OH3439</strain>
        <strain evidence="15">COT-052_OH3439</strain>
    </source>
</reference>
<comment type="subunit">
    <text evidence="9">Homotetramer.</text>
</comment>
<dbReference type="Gene3D" id="3.40.50.300">
    <property type="entry name" value="P-loop containing nucleotide triphosphate hydrolases"/>
    <property type="match status" value="1"/>
</dbReference>
<dbReference type="AlphaFoldDB" id="A0A0A2F969"/>
<evidence type="ECO:0000256" key="8">
    <source>
        <dbReference type="ARBA" id="ARBA00022840"/>
    </source>
</evidence>
<keyword evidence="4 9" id="KW-0237">DNA synthesis</keyword>
<dbReference type="HAMAP" id="MF_00124">
    <property type="entry name" value="Thymidine_kinase"/>
    <property type="match status" value="1"/>
</dbReference>
<evidence type="ECO:0000256" key="10">
    <source>
        <dbReference type="PIRSR" id="PIRSR035805-1"/>
    </source>
</evidence>
<feature type="binding site" evidence="9">
    <location>
        <position position="155"/>
    </location>
    <ligand>
        <name>Zn(2+)</name>
        <dbReference type="ChEBI" id="CHEBI:29105"/>
    </ligand>
</feature>
<keyword evidence="3 9" id="KW-0963">Cytoplasm</keyword>
<keyword evidence="9" id="KW-0862">Zinc</keyword>
<dbReference type="FunFam" id="3.40.50.300:FF:000384">
    <property type="entry name" value="Thymidine kinase"/>
    <property type="match status" value="1"/>
</dbReference>
<dbReference type="PIRSF" id="PIRSF035805">
    <property type="entry name" value="TK_cell"/>
    <property type="match status" value="1"/>
</dbReference>
<keyword evidence="5 9" id="KW-0808">Transferase</keyword>
<dbReference type="Pfam" id="PF00265">
    <property type="entry name" value="TK"/>
    <property type="match status" value="1"/>
</dbReference>
<keyword evidence="9" id="KW-0479">Metal-binding</keyword>
<keyword evidence="6 9" id="KW-0547">Nucleotide-binding</keyword>
<evidence type="ECO:0000313" key="17">
    <source>
        <dbReference type="Proteomes" id="UP000030146"/>
    </source>
</evidence>
<evidence type="ECO:0000256" key="3">
    <source>
        <dbReference type="ARBA" id="ARBA00022490"/>
    </source>
</evidence>
<dbReference type="InterPro" id="IPR027417">
    <property type="entry name" value="P-loop_NTPase"/>
</dbReference>
<comment type="similarity">
    <text evidence="1 9 13">Belongs to the thymidine kinase family.</text>
</comment>
<dbReference type="SUPFAM" id="SSF52540">
    <property type="entry name" value="P-loop containing nucleoside triphosphate hydrolases"/>
    <property type="match status" value="1"/>
</dbReference>
<evidence type="ECO:0000256" key="11">
    <source>
        <dbReference type="PIRSR" id="PIRSR035805-2"/>
    </source>
</evidence>
<dbReference type="InterPro" id="IPR001267">
    <property type="entry name" value="Thymidine_kinase"/>
</dbReference>
<protein>
    <recommendedName>
        <fullName evidence="2 9">Thymidine kinase</fullName>
        <ecNumber evidence="2 9">2.7.1.21</ecNumber>
    </recommendedName>
</protein>
<dbReference type="eggNOG" id="COG1435">
    <property type="taxonomic scope" value="Bacteria"/>
</dbReference>
<gene>
    <name evidence="9" type="primary">tdk</name>
    <name evidence="14" type="ORF">HR08_07770</name>
    <name evidence="15" type="ORF">HR15_07085</name>
</gene>
<reference evidence="14 16" key="1">
    <citation type="submission" date="2014-08" db="EMBL/GenBank/DDBJ databases">
        <title>Porphyromonas gulae strain:COT-052_OH1451 Genome sequencing.</title>
        <authorList>
            <person name="Wallis C."/>
            <person name="Deusch O."/>
            <person name="O'Flynn C."/>
            <person name="Davis I."/>
            <person name="Jospin G."/>
            <person name="Darling A.E."/>
            <person name="Coil D.A."/>
            <person name="Alexiev A."/>
            <person name="Horsfall A."/>
            <person name="Kirkwood N."/>
            <person name="Harris S."/>
            <person name="Eisen J.A."/>
        </authorList>
    </citation>
    <scope>NUCLEOTIDE SEQUENCE [LARGE SCALE GENOMIC DNA]</scope>
    <source>
        <strain evidence="16">COT-052 OH1451</strain>
        <strain evidence="14">COT-052_OH1451</strain>
    </source>
</reference>
<keyword evidence="7 9" id="KW-0418">Kinase</keyword>
<evidence type="ECO:0000256" key="2">
    <source>
        <dbReference type="ARBA" id="ARBA00012118"/>
    </source>
</evidence>
<dbReference type="GO" id="GO:0004797">
    <property type="term" value="F:thymidine kinase activity"/>
    <property type="evidence" value="ECO:0007669"/>
    <property type="project" value="UniProtKB-UniRule"/>
</dbReference>
<evidence type="ECO:0000256" key="4">
    <source>
        <dbReference type="ARBA" id="ARBA00022634"/>
    </source>
</evidence>
<dbReference type="GO" id="GO:0008270">
    <property type="term" value="F:zinc ion binding"/>
    <property type="evidence" value="ECO:0007669"/>
    <property type="project" value="UniProtKB-UniRule"/>
</dbReference>
<dbReference type="Gene3D" id="3.30.60.20">
    <property type="match status" value="1"/>
</dbReference>